<dbReference type="GeneID" id="23680418"/>
<keyword evidence="2" id="KW-1185">Reference proteome</keyword>
<protein>
    <submittedName>
        <fullName evidence="1">Uncharacterized protein</fullName>
    </submittedName>
</protein>
<dbReference type="KEGG" id="vg:23680418"/>
<organism evidence="1 2">
    <name type="scientific">Mycobacterium phage Keshu</name>
    <dbReference type="NCBI Taxonomy" id="1567471"/>
    <lineage>
        <taxon>Viruses</taxon>
        <taxon>Duplodnaviria</taxon>
        <taxon>Heunggongvirae</taxon>
        <taxon>Uroviricota</taxon>
        <taxon>Caudoviricetes</taxon>
        <taxon>Weiservirinae</taxon>
        <taxon>Keshuvirus</taxon>
        <taxon>Keshuvirus keshu</taxon>
    </lineage>
</organism>
<dbReference type="RefSeq" id="YP_009125810.1">
    <property type="nucleotide sequence ID" value="NC_026603.1"/>
</dbReference>
<evidence type="ECO:0000313" key="1">
    <source>
        <dbReference type="EMBL" id="AJD82278.1"/>
    </source>
</evidence>
<proteinExistence type="predicted"/>
<accession>A0A0B5A0B1</accession>
<dbReference type="Proteomes" id="UP000031717">
    <property type="component" value="Segment"/>
</dbReference>
<dbReference type="EMBL" id="KP027199">
    <property type="protein sequence ID" value="AJD82278.1"/>
    <property type="molecule type" value="Genomic_DNA"/>
</dbReference>
<gene>
    <name evidence="1" type="primary">58</name>
    <name evidence="1" type="ORF">PBI_KESHU_58</name>
</gene>
<evidence type="ECO:0000313" key="2">
    <source>
        <dbReference type="Proteomes" id="UP000031717"/>
    </source>
</evidence>
<name>A0A0B5A0B1_9CAUD</name>
<sequence length="98" mass="10777">MMAADLSEVKGHVDLLRHARAEKAKWAEVEKHAKAAIEEALDGADEGEIGGQVVVRRKEIKSNKLDQRLLKSLHPDVVAECTATSVSYRTDLVENNEG</sequence>
<dbReference type="OrthoDB" id="27830at10239"/>
<reference evidence="1 2" key="1">
    <citation type="submission" date="2014-10" db="EMBL/GenBank/DDBJ databases">
        <authorList>
            <person name="Mthembu S."/>
            <person name="Kuvar S."/>
            <person name="Nduna N."/>
            <person name="Pillay S."/>
            <person name="Pillay T."/>
            <person name="Tang P.-C."/>
            <person name="Reddy N."/>
            <person name="Larsen M.H."/>
            <person name="Rubin E.J."/>
            <person name="Russell D.A."/>
            <person name="Guerrero C.A."/>
            <person name="Bowman C.A."/>
            <person name="Jacobs-Sera D."/>
            <person name="Hendrix R.W."/>
            <person name="Hatfull G.F."/>
        </authorList>
    </citation>
    <scope>NUCLEOTIDE SEQUENCE [LARGE SCALE GENOMIC DNA]</scope>
</reference>